<dbReference type="SUPFAM" id="SSF52058">
    <property type="entry name" value="L domain-like"/>
    <property type="match status" value="1"/>
</dbReference>
<dbReference type="EMBL" id="JROU02001793">
    <property type="protein sequence ID" value="OEH75221.1"/>
    <property type="molecule type" value="Genomic_DNA"/>
</dbReference>
<evidence type="ECO:0000313" key="6">
    <source>
        <dbReference type="Proteomes" id="UP000095192"/>
    </source>
</evidence>
<feature type="region of interest" description="Disordered" evidence="4">
    <location>
        <begin position="171"/>
        <end position="237"/>
    </location>
</feature>
<sequence>MEAAIAERVEQFLAAVAAEDGGPPAGAPNGTSGVDVYQELTELILDGRSIRGITPEDAAALKKFHNLTKLTLNQTGLASLANLPCMSSVRTLEATDNHISSCLKLLVDAFPNLRKLQLGGNHIKTFEDLEPLARLSQLEQLGLDLNPVASLANYREKVFSIVPSLVVLDSRDRQGEEREAADSDSEEEEDDEGEEVDTTLKDFYEAEMPEQDAEDAEDFEPPCDAEDDEDIDEEDEG</sequence>
<dbReference type="Gene3D" id="3.80.10.10">
    <property type="entry name" value="Ribonuclease Inhibitor"/>
    <property type="match status" value="1"/>
</dbReference>
<proteinExistence type="inferred from homology"/>
<dbReference type="InParanoid" id="A0A1D3CVM5"/>
<feature type="compositionally biased region" description="Acidic residues" evidence="4">
    <location>
        <begin position="182"/>
        <end position="197"/>
    </location>
</feature>
<evidence type="ECO:0000256" key="3">
    <source>
        <dbReference type="ARBA" id="ARBA00025777"/>
    </source>
</evidence>
<dbReference type="AlphaFoldDB" id="A0A1D3CVM5"/>
<feature type="compositionally biased region" description="Acidic residues" evidence="4">
    <location>
        <begin position="205"/>
        <end position="237"/>
    </location>
</feature>
<dbReference type="InterPro" id="IPR045081">
    <property type="entry name" value="AN32"/>
</dbReference>
<dbReference type="InterPro" id="IPR032675">
    <property type="entry name" value="LRR_dom_sf"/>
</dbReference>
<dbReference type="FunFam" id="3.80.10.10:FF:000131">
    <property type="entry name" value="acidic leucine-rich nuclear phosphoprotein 32-related protein-like"/>
    <property type="match status" value="1"/>
</dbReference>
<dbReference type="PANTHER" id="PTHR11375:SF0">
    <property type="entry name" value="ACIDIC LEUCINE-RICH NUCLEAR PHOSPHOPROTEIN 32 FAMILY MEMBER A"/>
    <property type="match status" value="1"/>
</dbReference>
<evidence type="ECO:0000256" key="2">
    <source>
        <dbReference type="ARBA" id="ARBA00022737"/>
    </source>
</evidence>
<evidence type="ECO:0000313" key="5">
    <source>
        <dbReference type="EMBL" id="OEH75221.1"/>
    </source>
</evidence>
<dbReference type="GO" id="GO:0005634">
    <property type="term" value="C:nucleus"/>
    <property type="evidence" value="ECO:0007669"/>
    <property type="project" value="TreeGrafter"/>
</dbReference>
<dbReference type="VEuPathDB" id="ToxoDB:LOC34623876"/>
<comment type="similarity">
    <text evidence="3">Belongs to the ANP32 family.</text>
</comment>
<dbReference type="PANTHER" id="PTHR11375">
    <property type="entry name" value="ACIDIC LEUCINE-RICH NUCLEAR PHOSPHOPROTEIN 32"/>
    <property type="match status" value="1"/>
</dbReference>
<protein>
    <submittedName>
        <fullName evidence="5">Inhibitor-1 of protein phosphatase type</fullName>
    </submittedName>
</protein>
<comment type="caution">
    <text evidence="5">The sequence shown here is derived from an EMBL/GenBank/DDBJ whole genome shotgun (WGS) entry which is preliminary data.</text>
</comment>
<dbReference type="FunCoup" id="A0A1D3CVM5">
    <property type="interactions" value="120"/>
</dbReference>
<keyword evidence="1" id="KW-0433">Leucine-rich repeat</keyword>
<evidence type="ECO:0000256" key="4">
    <source>
        <dbReference type="SAM" id="MobiDB-lite"/>
    </source>
</evidence>
<reference evidence="5 6" key="1">
    <citation type="journal article" date="2016" name="BMC Genomics">
        <title>Comparative genomics reveals Cyclospora cayetanensis possesses coccidia-like metabolism and invasion components but unique surface antigens.</title>
        <authorList>
            <person name="Liu S."/>
            <person name="Wang L."/>
            <person name="Zheng H."/>
            <person name="Xu Z."/>
            <person name="Roellig D.M."/>
            <person name="Li N."/>
            <person name="Frace M.A."/>
            <person name="Tang K."/>
            <person name="Arrowood M.J."/>
            <person name="Moss D.M."/>
            <person name="Zhang L."/>
            <person name="Feng Y."/>
            <person name="Xiao L."/>
        </authorList>
    </citation>
    <scope>NUCLEOTIDE SEQUENCE [LARGE SCALE GENOMIC DNA]</scope>
    <source>
        <strain evidence="5 6">CHN_HEN01</strain>
    </source>
</reference>
<dbReference type="InterPro" id="IPR001611">
    <property type="entry name" value="Leu-rich_rpt"/>
</dbReference>
<dbReference type="Pfam" id="PF14580">
    <property type="entry name" value="LRR_9"/>
    <property type="match status" value="1"/>
</dbReference>
<dbReference type="VEuPathDB" id="ToxoDB:cyc_08054"/>
<keyword evidence="2" id="KW-0677">Repeat</keyword>
<feature type="compositionally biased region" description="Basic and acidic residues" evidence="4">
    <location>
        <begin position="171"/>
        <end position="181"/>
    </location>
</feature>
<dbReference type="Proteomes" id="UP000095192">
    <property type="component" value="Unassembled WGS sequence"/>
</dbReference>
<dbReference type="PROSITE" id="PS51450">
    <property type="entry name" value="LRR"/>
    <property type="match status" value="1"/>
</dbReference>
<dbReference type="GO" id="GO:0042393">
    <property type="term" value="F:histone binding"/>
    <property type="evidence" value="ECO:0007669"/>
    <property type="project" value="TreeGrafter"/>
</dbReference>
<accession>A0A1D3CVM5</accession>
<organism evidence="5 6">
    <name type="scientific">Cyclospora cayetanensis</name>
    <dbReference type="NCBI Taxonomy" id="88456"/>
    <lineage>
        <taxon>Eukaryota</taxon>
        <taxon>Sar</taxon>
        <taxon>Alveolata</taxon>
        <taxon>Apicomplexa</taxon>
        <taxon>Conoidasida</taxon>
        <taxon>Coccidia</taxon>
        <taxon>Eucoccidiorida</taxon>
        <taxon>Eimeriorina</taxon>
        <taxon>Eimeriidae</taxon>
        <taxon>Cyclospora</taxon>
    </lineage>
</organism>
<evidence type="ECO:0000256" key="1">
    <source>
        <dbReference type="ARBA" id="ARBA00022614"/>
    </source>
</evidence>
<gene>
    <name evidence="5" type="ORF">cyc_08054</name>
</gene>
<name>A0A1D3CVM5_9EIME</name>
<keyword evidence="6" id="KW-1185">Reference proteome</keyword>